<gene>
    <name evidence="1" type="ORF">OTJ99_001903</name>
</gene>
<dbReference type="EMBL" id="CP113864">
    <property type="protein sequence ID" value="WAM31089.1"/>
    <property type="molecule type" value="Genomic_DNA"/>
</dbReference>
<dbReference type="RefSeq" id="WP_235374782.1">
    <property type="nucleotide sequence ID" value="NZ_CP113864.1"/>
</dbReference>
<keyword evidence="2" id="KW-1185">Reference proteome</keyword>
<protein>
    <submittedName>
        <fullName evidence="1">Uncharacterized protein</fullName>
    </submittedName>
</protein>
<sequence length="98" mass="11620">MKIFWENPYEELLEYLEKNSYKSPLIICDKNTYNVCGNKIHKLIKNTGIECRVVCFDSENLVADEYAIGRVLFETSNNDILRWSGKWNNLRYNTIYSL</sequence>
<dbReference type="Gene3D" id="3.40.50.1970">
    <property type="match status" value="1"/>
</dbReference>
<proteinExistence type="predicted"/>
<accession>A0ABY7BIB6</accession>
<reference evidence="1" key="1">
    <citation type="submission" date="2022-12" db="EMBL/GenBank/DDBJ databases">
        <authorList>
            <person name="Bing R.G."/>
            <person name="Willard D.J."/>
            <person name="Manesh M.J.H."/>
            <person name="Laemthong T."/>
            <person name="Crosby J.R."/>
            <person name="Kelly R.M."/>
        </authorList>
    </citation>
    <scope>NUCLEOTIDE SEQUENCE</scope>
    <source>
        <strain evidence="1">DSM 8991</strain>
    </source>
</reference>
<dbReference type="SUPFAM" id="SSF56796">
    <property type="entry name" value="Dehydroquinate synthase-like"/>
    <property type="match status" value="1"/>
</dbReference>
<dbReference type="Proteomes" id="UP001164745">
    <property type="component" value="Chromosome"/>
</dbReference>
<organism evidence="1 2">
    <name type="scientific">Caldicellulosiruptor naganoensis</name>
    <dbReference type="NCBI Taxonomy" id="29324"/>
    <lineage>
        <taxon>Bacteria</taxon>
        <taxon>Bacillati</taxon>
        <taxon>Bacillota</taxon>
        <taxon>Bacillota incertae sedis</taxon>
        <taxon>Caldicellulosiruptorales</taxon>
        <taxon>Caldicellulosiruptoraceae</taxon>
        <taxon>Caldicellulosiruptor</taxon>
    </lineage>
</organism>
<evidence type="ECO:0000313" key="1">
    <source>
        <dbReference type="EMBL" id="WAM31089.1"/>
    </source>
</evidence>
<evidence type="ECO:0000313" key="2">
    <source>
        <dbReference type="Proteomes" id="UP001164745"/>
    </source>
</evidence>
<name>A0ABY7BIB6_9FIRM</name>